<evidence type="ECO:0000259" key="4">
    <source>
        <dbReference type="Pfam" id="PF00437"/>
    </source>
</evidence>
<protein>
    <recommendedName>
        <fullName evidence="8">AAA+ ATPase domain-containing protein</fullName>
    </recommendedName>
</protein>
<dbReference type="Pfam" id="PF05157">
    <property type="entry name" value="MshEN"/>
    <property type="match status" value="1"/>
</dbReference>
<keyword evidence="3" id="KW-0067">ATP-binding</keyword>
<dbReference type="CDD" id="cd01129">
    <property type="entry name" value="PulE-GspE-like"/>
    <property type="match status" value="1"/>
</dbReference>
<name>A0A1G2R5I8_9BACT</name>
<comment type="similarity">
    <text evidence="1">Belongs to the GSP E family.</text>
</comment>
<dbReference type="InterPro" id="IPR027417">
    <property type="entry name" value="P-loop_NTPase"/>
</dbReference>
<comment type="caution">
    <text evidence="6">The sequence shown here is derived from an EMBL/GenBank/DDBJ whole genome shotgun (WGS) entry which is preliminary data.</text>
</comment>
<evidence type="ECO:0000256" key="3">
    <source>
        <dbReference type="ARBA" id="ARBA00022840"/>
    </source>
</evidence>
<dbReference type="InterPro" id="IPR037257">
    <property type="entry name" value="T2SS_E_N_sf"/>
</dbReference>
<evidence type="ECO:0000256" key="1">
    <source>
        <dbReference type="ARBA" id="ARBA00006611"/>
    </source>
</evidence>
<evidence type="ECO:0000259" key="5">
    <source>
        <dbReference type="Pfam" id="PF05157"/>
    </source>
</evidence>
<dbReference type="PANTHER" id="PTHR30258">
    <property type="entry name" value="TYPE II SECRETION SYSTEM PROTEIN GSPE-RELATED"/>
    <property type="match status" value="1"/>
</dbReference>
<sequence length="576" mass="63626">MAKLLQQLIQAGVLPKEKGAQLEQEIKKSGAKEEDTLLAQKIITEEKLFELKAKDLRLPLKQVIPEDIPLELLGLIPEEAAKYYKMIPIGKAGNVVEIGMVYPDDFQAQEALKFMARQGGFKYEAALITPTNFQDVAKRYRTFKGEVTKALGELEEEVKQEKKKAIGKTSDALERLVEDAPITRVVAVLLRHAVEGDASDIHIEPTRKELRVRMRQDGILKTRLILPLKTLPAVVARIKILSNLRIDETRIPQDGRFTTKIDEQDIDFRVSTLPTVMGEKVAIRILDPATGLKGLADLGLVGHNLKVTQETLKQPFGLILSTGPTGSGKTTSLYAALQILNKESQNILTLEDPIEYFIDGVNQSQVRPEIGYDFASGLRSMLRQDPNVIMVGEIRDSETAGLAIHAALTGHVVLSTLHTNNAIGVIPRLIDLGAAPYLLPPTLRLAIAQRLVRRLCASCKKKAKPSKEEADMLLKELQGLPQFSQKNIKSDSMETYIPVGCRKCRLTGYSGRIGIFEVLEISGAIAQIIAKKPAESEIEKLAKEQGMITMRQDGMLKALEGLTSIAEIVSITEEQK</sequence>
<feature type="domain" description="Bacterial type II secretion system protein E" evidence="4">
    <location>
        <begin position="177"/>
        <end position="568"/>
    </location>
</feature>
<dbReference type="Gene3D" id="3.30.300.160">
    <property type="entry name" value="Type II secretion system, protein E, N-terminal domain"/>
    <property type="match status" value="1"/>
</dbReference>
<dbReference type="SUPFAM" id="SSF160246">
    <property type="entry name" value="EspE N-terminal domain-like"/>
    <property type="match status" value="1"/>
</dbReference>
<dbReference type="Gene3D" id="3.30.450.90">
    <property type="match status" value="1"/>
</dbReference>
<dbReference type="GO" id="GO:0005524">
    <property type="term" value="F:ATP binding"/>
    <property type="evidence" value="ECO:0007669"/>
    <property type="project" value="UniProtKB-KW"/>
</dbReference>
<dbReference type="GO" id="GO:0005886">
    <property type="term" value="C:plasma membrane"/>
    <property type="evidence" value="ECO:0007669"/>
    <property type="project" value="TreeGrafter"/>
</dbReference>
<evidence type="ECO:0008006" key="8">
    <source>
        <dbReference type="Google" id="ProtNLM"/>
    </source>
</evidence>
<evidence type="ECO:0000256" key="2">
    <source>
        <dbReference type="ARBA" id="ARBA00022741"/>
    </source>
</evidence>
<dbReference type="Pfam" id="PF00437">
    <property type="entry name" value="T2SSE"/>
    <property type="match status" value="1"/>
</dbReference>
<dbReference type="SUPFAM" id="SSF52540">
    <property type="entry name" value="P-loop containing nucleoside triphosphate hydrolases"/>
    <property type="match status" value="1"/>
</dbReference>
<dbReference type="Gene3D" id="3.40.50.300">
    <property type="entry name" value="P-loop containing nucleotide triphosphate hydrolases"/>
    <property type="match status" value="1"/>
</dbReference>
<evidence type="ECO:0000313" key="6">
    <source>
        <dbReference type="EMBL" id="OHA67522.1"/>
    </source>
</evidence>
<dbReference type="Proteomes" id="UP000179258">
    <property type="component" value="Unassembled WGS sequence"/>
</dbReference>
<evidence type="ECO:0000313" key="7">
    <source>
        <dbReference type="Proteomes" id="UP000179258"/>
    </source>
</evidence>
<dbReference type="GO" id="GO:0016887">
    <property type="term" value="F:ATP hydrolysis activity"/>
    <property type="evidence" value="ECO:0007669"/>
    <property type="project" value="TreeGrafter"/>
</dbReference>
<organism evidence="6 7">
    <name type="scientific">Candidatus Wildermuthbacteria bacterium RIFCSPHIGHO2_02_FULL_47_17</name>
    <dbReference type="NCBI Taxonomy" id="1802452"/>
    <lineage>
        <taxon>Bacteria</taxon>
        <taxon>Candidatus Wildermuthiibacteriota</taxon>
    </lineage>
</organism>
<proteinExistence type="inferred from homology"/>
<accession>A0A1G2R5I8</accession>
<dbReference type="PANTHER" id="PTHR30258:SF1">
    <property type="entry name" value="PROTEIN TRANSPORT PROTEIN HOFB HOMOLOG"/>
    <property type="match status" value="1"/>
</dbReference>
<dbReference type="InterPro" id="IPR007831">
    <property type="entry name" value="T2SS_GspE_N"/>
</dbReference>
<dbReference type="EMBL" id="MHTX01000038">
    <property type="protein sequence ID" value="OHA67522.1"/>
    <property type="molecule type" value="Genomic_DNA"/>
</dbReference>
<dbReference type="InterPro" id="IPR001482">
    <property type="entry name" value="T2SS/T4SS_dom"/>
</dbReference>
<feature type="domain" description="Type II secretion system protein GspE N-terminal" evidence="5">
    <location>
        <begin position="63"/>
        <end position="140"/>
    </location>
</feature>
<dbReference type="AlphaFoldDB" id="A0A1G2R5I8"/>
<keyword evidence="2" id="KW-0547">Nucleotide-binding</keyword>
<gene>
    <name evidence="6" type="ORF">A3D59_03845</name>
</gene>
<reference evidence="6 7" key="1">
    <citation type="journal article" date="2016" name="Nat. Commun.">
        <title>Thousands of microbial genomes shed light on interconnected biogeochemical processes in an aquifer system.</title>
        <authorList>
            <person name="Anantharaman K."/>
            <person name="Brown C.T."/>
            <person name="Hug L.A."/>
            <person name="Sharon I."/>
            <person name="Castelle C.J."/>
            <person name="Probst A.J."/>
            <person name="Thomas B.C."/>
            <person name="Singh A."/>
            <person name="Wilkins M.J."/>
            <person name="Karaoz U."/>
            <person name="Brodie E.L."/>
            <person name="Williams K.H."/>
            <person name="Hubbard S.S."/>
            <person name="Banfield J.F."/>
        </authorList>
    </citation>
    <scope>NUCLEOTIDE SEQUENCE [LARGE SCALE GENOMIC DNA]</scope>
</reference>